<evidence type="ECO:0000313" key="2">
    <source>
        <dbReference type="EMBL" id="KAF1831477.1"/>
    </source>
</evidence>
<evidence type="ECO:0000313" key="3">
    <source>
        <dbReference type="Proteomes" id="UP000800040"/>
    </source>
</evidence>
<evidence type="ECO:0000256" key="1">
    <source>
        <dbReference type="SAM" id="MobiDB-lite"/>
    </source>
</evidence>
<name>A0A6A5K919_9PLEO</name>
<keyword evidence="3" id="KW-1185">Reference proteome</keyword>
<organism evidence="2 3">
    <name type="scientific">Decorospora gaudefroyi</name>
    <dbReference type="NCBI Taxonomy" id="184978"/>
    <lineage>
        <taxon>Eukaryota</taxon>
        <taxon>Fungi</taxon>
        <taxon>Dikarya</taxon>
        <taxon>Ascomycota</taxon>
        <taxon>Pezizomycotina</taxon>
        <taxon>Dothideomycetes</taxon>
        <taxon>Pleosporomycetidae</taxon>
        <taxon>Pleosporales</taxon>
        <taxon>Pleosporineae</taxon>
        <taxon>Pleosporaceae</taxon>
        <taxon>Decorospora</taxon>
    </lineage>
</organism>
<reference evidence="2" key="1">
    <citation type="submission" date="2020-01" db="EMBL/GenBank/DDBJ databases">
        <authorList>
            <consortium name="DOE Joint Genome Institute"/>
            <person name="Haridas S."/>
            <person name="Albert R."/>
            <person name="Binder M."/>
            <person name="Bloem J."/>
            <person name="Labutti K."/>
            <person name="Salamov A."/>
            <person name="Andreopoulos B."/>
            <person name="Baker S.E."/>
            <person name="Barry K."/>
            <person name="Bills G."/>
            <person name="Bluhm B.H."/>
            <person name="Cannon C."/>
            <person name="Castanera R."/>
            <person name="Culley D.E."/>
            <person name="Daum C."/>
            <person name="Ezra D."/>
            <person name="Gonzalez J.B."/>
            <person name="Henrissat B."/>
            <person name="Kuo A."/>
            <person name="Liang C."/>
            <person name="Lipzen A."/>
            <person name="Lutzoni F."/>
            <person name="Magnuson J."/>
            <person name="Mondo S."/>
            <person name="Nolan M."/>
            <person name="Ohm R."/>
            <person name="Pangilinan J."/>
            <person name="Park H.-J."/>
            <person name="Ramirez L."/>
            <person name="Alfaro M."/>
            <person name="Sun H."/>
            <person name="Tritt A."/>
            <person name="Yoshinaga Y."/>
            <person name="Zwiers L.-H."/>
            <person name="Turgeon B.G."/>
            <person name="Goodwin S.B."/>
            <person name="Spatafora J.W."/>
            <person name="Crous P.W."/>
            <person name="Grigoriev I.V."/>
        </authorList>
    </citation>
    <scope>NUCLEOTIDE SEQUENCE</scope>
    <source>
        <strain evidence="2">P77</strain>
    </source>
</reference>
<proteinExistence type="predicted"/>
<feature type="region of interest" description="Disordered" evidence="1">
    <location>
        <begin position="27"/>
        <end position="98"/>
    </location>
</feature>
<dbReference type="EMBL" id="ML975363">
    <property type="protein sequence ID" value="KAF1831477.1"/>
    <property type="molecule type" value="Genomic_DNA"/>
</dbReference>
<feature type="compositionally biased region" description="Basic and acidic residues" evidence="1">
    <location>
        <begin position="67"/>
        <end position="76"/>
    </location>
</feature>
<gene>
    <name evidence="2" type="ORF">BDW02DRAFT_600792</name>
</gene>
<accession>A0A6A5K919</accession>
<sequence>MSYTALADYNRMGVRLECPWIPSELDQCSHDTSDDPIPDGHPSAGPGGQPVEPIARNQPAIGASKRPHFDDSEHVHTLKKARRSHAKGEDTSGSSSRKKEDVWVGCPYYKRSPRSHQRPACKGKGFDEMGKLKDHLKAVHNLPRERLDADLNFKTAKFTSLKTIGRKWERVFSTLFPSIPIPSPYANEEVAQIECPGCLDDGGAVLFAAIGKILLSPSKIQEICGNGVTPLPDQGHWNKIFLAAREETKNHPSPSASITDPNLELRNGDLRFLKVDGLLTPVSSAKSSPRITTDDEGYCDMSPALRNKSLIEPFTPSQQPTRSQAWDNMDAKPIFASETKAQENIPPLSVFEAAVRDMGQALPHLDSREADTRLGYGSPIHHNPIASAVLSHPWYAQPVTYPNPPTTFEAVFDDQPLYLDHPPVSSALLPSEYLLDPYDPFCGSEALQSGSLDFISANDIGLESQHEHGIPVSCPSKCMKVSEDILDWDAWIVDLW</sequence>
<dbReference type="Proteomes" id="UP000800040">
    <property type="component" value="Unassembled WGS sequence"/>
</dbReference>
<dbReference type="OrthoDB" id="3685869at2759"/>
<protein>
    <submittedName>
        <fullName evidence="2">Uncharacterized protein</fullName>
    </submittedName>
</protein>
<dbReference type="AlphaFoldDB" id="A0A6A5K919"/>